<gene>
    <name evidence="3" type="ORF">OIDMADRAFT_39755</name>
</gene>
<dbReference type="PANTHER" id="PTHR10039:SF15">
    <property type="entry name" value="NACHT DOMAIN-CONTAINING PROTEIN"/>
    <property type="match status" value="1"/>
</dbReference>
<dbReference type="AlphaFoldDB" id="A0A0C3HK34"/>
<evidence type="ECO:0000313" key="3">
    <source>
        <dbReference type="EMBL" id="KIN03450.1"/>
    </source>
</evidence>
<accession>A0A0C3HK34</accession>
<evidence type="ECO:0000256" key="1">
    <source>
        <dbReference type="ARBA" id="ARBA00022737"/>
    </source>
</evidence>
<reference evidence="4" key="2">
    <citation type="submission" date="2015-01" db="EMBL/GenBank/DDBJ databases">
        <title>Evolutionary Origins and Diversification of the Mycorrhizal Mutualists.</title>
        <authorList>
            <consortium name="DOE Joint Genome Institute"/>
            <consortium name="Mycorrhizal Genomics Consortium"/>
            <person name="Kohler A."/>
            <person name="Kuo A."/>
            <person name="Nagy L.G."/>
            <person name="Floudas D."/>
            <person name="Copeland A."/>
            <person name="Barry K.W."/>
            <person name="Cichocki N."/>
            <person name="Veneault-Fourrey C."/>
            <person name="LaButti K."/>
            <person name="Lindquist E.A."/>
            <person name="Lipzen A."/>
            <person name="Lundell T."/>
            <person name="Morin E."/>
            <person name="Murat C."/>
            <person name="Riley R."/>
            <person name="Ohm R."/>
            <person name="Sun H."/>
            <person name="Tunlid A."/>
            <person name="Henrissat B."/>
            <person name="Grigoriev I.V."/>
            <person name="Hibbett D.S."/>
            <person name="Martin F."/>
        </authorList>
    </citation>
    <scope>NUCLEOTIDE SEQUENCE [LARGE SCALE GENOMIC DNA]</scope>
    <source>
        <strain evidence="4">Zn</strain>
    </source>
</reference>
<keyword evidence="4" id="KW-1185">Reference proteome</keyword>
<dbReference type="HOGENOM" id="CLU_000288_34_23_1"/>
<reference evidence="3 4" key="1">
    <citation type="submission" date="2014-04" db="EMBL/GenBank/DDBJ databases">
        <authorList>
            <consortium name="DOE Joint Genome Institute"/>
            <person name="Kuo A."/>
            <person name="Martino E."/>
            <person name="Perotto S."/>
            <person name="Kohler A."/>
            <person name="Nagy L.G."/>
            <person name="Floudas D."/>
            <person name="Copeland A."/>
            <person name="Barry K.W."/>
            <person name="Cichocki N."/>
            <person name="Veneault-Fourrey C."/>
            <person name="LaButti K."/>
            <person name="Lindquist E.A."/>
            <person name="Lipzen A."/>
            <person name="Lundell T."/>
            <person name="Morin E."/>
            <person name="Murat C."/>
            <person name="Sun H."/>
            <person name="Tunlid A."/>
            <person name="Henrissat B."/>
            <person name="Grigoriev I.V."/>
            <person name="Hibbett D.S."/>
            <person name="Martin F."/>
            <person name="Nordberg H.P."/>
            <person name="Cantor M.N."/>
            <person name="Hua S.X."/>
        </authorList>
    </citation>
    <scope>NUCLEOTIDE SEQUENCE [LARGE SCALE GENOMIC DNA]</scope>
    <source>
        <strain evidence="3 4">Zn</strain>
    </source>
</reference>
<dbReference type="STRING" id="913774.A0A0C3HK34"/>
<evidence type="ECO:0000259" key="2">
    <source>
        <dbReference type="Pfam" id="PF24883"/>
    </source>
</evidence>
<dbReference type="Pfam" id="PF24883">
    <property type="entry name" value="NPHP3_N"/>
    <property type="match status" value="1"/>
</dbReference>
<dbReference type="InterPro" id="IPR027417">
    <property type="entry name" value="P-loop_NTPase"/>
</dbReference>
<dbReference type="OrthoDB" id="1577640at2759"/>
<organism evidence="3 4">
    <name type="scientific">Oidiodendron maius (strain Zn)</name>
    <dbReference type="NCBI Taxonomy" id="913774"/>
    <lineage>
        <taxon>Eukaryota</taxon>
        <taxon>Fungi</taxon>
        <taxon>Dikarya</taxon>
        <taxon>Ascomycota</taxon>
        <taxon>Pezizomycotina</taxon>
        <taxon>Leotiomycetes</taxon>
        <taxon>Leotiomycetes incertae sedis</taxon>
        <taxon>Myxotrichaceae</taxon>
        <taxon>Oidiodendron</taxon>
    </lineage>
</organism>
<dbReference type="Proteomes" id="UP000054321">
    <property type="component" value="Unassembled WGS sequence"/>
</dbReference>
<name>A0A0C3HK34_OIDMZ</name>
<dbReference type="PANTHER" id="PTHR10039">
    <property type="entry name" value="AMELOGENIN"/>
    <property type="match status" value="1"/>
</dbReference>
<dbReference type="SUPFAM" id="SSF52540">
    <property type="entry name" value="P-loop containing nucleoside triphosphate hydrolases"/>
    <property type="match status" value="1"/>
</dbReference>
<dbReference type="EMBL" id="KN832873">
    <property type="protein sequence ID" value="KIN03450.1"/>
    <property type="molecule type" value="Genomic_DNA"/>
</dbReference>
<evidence type="ECO:0000313" key="4">
    <source>
        <dbReference type="Proteomes" id="UP000054321"/>
    </source>
</evidence>
<dbReference type="InterPro" id="IPR056884">
    <property type="entry name" value="NPHP3-like_N"/>
</dbReference>
<dbReference type="InParanoid" id="A0A0C3HK34"/>
<feature type="domain" description="Nephrocystin 3-like N-terminal" evidence="2">
    <location>
        <begin position="193"/>
        <end position="357"/>
    </location>
</feature>
<protein>
    <recommendedName>
        <fullName evidence="2">Nephrocystin 3-like N-terminal domain-containing protein</fullName>
    </recommendedName>
</protein>
<proteinExistence type="predicted"/>
<sequence length="405" mass="45593">MADPLSVSASIIALLQLSGTVIGYFKDVKDASKDCANILLEISSASSLLHSLNNLITRSDAQGFQFAMVASLAVPYGPLDQFKSVLERLSEKICPVDRFKRAVRVIAWSLKKDEVKELLSTIERLKSLFSLALQSDNFNLSHGMEADVVEIKREVLLQASQSRRAEDLDTLKWLTATKPTEAHLRIRERRLPGTGQWLLETPEFTAWRDEEQVSNILWCHGIPGAGKTIISSIVIDHLNDKFAGQNIGAVYAYCDFNNPQSQSAVSMLANLLKQLALSNSSVMAYVTKLYERHTVLDTYPDVSELETAFLDACQDFQRIFLVVDALDECDIDIQRELVLKVLRSLKTSCVRMFVTSRPHPDDIRELFQDSPQITIEASSEDIEKYIRATIEDSGFSFLDCRFKQF</sequence>
<dbReference type="Gene3D" id="3.40.50.300">
    <property type="entry name" value="P-loop containing nucleotide triphosphate hydrolases"/>
    <property type="match status" value="1"/>
</dbReference>
<keyword evidence="1" id="KW-0677">Repeat</keyword>